<dbReference type="OrthoDB" id="416441at2759"/>
<dbReference type="Pfam" id="PF08530">
    <property type="entry name" value="PepX_C"/>
    <property type="match status" value="1"/>
</dbReference>
<dbReference type="Pfam" id="PF02129">
    <property type="entry name" value="Peptidase_S15"/>
    <property type="match status" value="1"/>
</dbReference>
<dbReference type="InterPro" id="IPR000383">
    <property type="entry name" value="Xaa-Pro-like_dom"/>
</dbReference>
<feature type="domain" description="Xaa-Pro dipeptidyl-peptidase C-terminal" evidence="2">
    <location>
        <begin position="310"/>
        <end position="537"/>
    </location>
</feature>
<name>A0A9P9DH88_9HYPO</name>
<evidence type="ECO:0000313" key="4">
    <source>
        <dbReference type="Proteomes" id="UP000738349"/>
    </source>
</evidence>
<dbReference type="Proteomes" id="UP000738349">
    <property type="component" value="Unassembled WGS sequence"/>
</dbReference>
<dbReference type="SUPFAM" id="SSF53474">
    <property type="entry name" value="alpha/beta-Hydrolases"/>
    <property type="match status" value="1"/>
</dbReference>
<organism evidence="3 4">
    <name type="scientific">Dactylonectria macrodidyma</name>
    <dbReference type="NCBI Taxonomy" id="307937"/>
    <lineage>
        <taxon>Eukaryota</taxon>
        <taxon>Fungi</taxon>
        <taxon>Dikarya</taxon>
        <taxon>Ascomycota</taxon>
        <taxon>Pezizomycotina</taxon>
        <taxon>Sordariomycetes</taxon>
        <taxon>Hypocreomycetidae</taxon>
        <taxon>Hypocreales</taxon>
        <taxon>Nectriaceae</taxon>
        <taxon>Dactylonectria</taxon>
    </lineage>
</organism>
<dbReference type="GO" id="GO:0008239">
    <property type="term" value="F:dipeptidyl-peptidase activity"/>
    <property type="evidence" value="ECO:0007669"/>
    <property type="project" value="InterPro"/>
</dbReference>
<dbReference type="AlphaFoldDB" id="A0A9P9DH88"/>
<evidence type="ECO:0000313" key="3">
    <source>
        <dbReference type="EMBL" id="KAH7120570.1"/>
    </source>
</evidence>
<keyword evidence="4" id="KW-1185">Reference proteome</keyword>
<dbReference type="SUPFAM" id="SSF49785">
    <property type="entry name" value="Galactose-binding domain-like"/>
    <property type="match status" value="1"/>
</dbReference>
<proteinExistence type="predicted"/>
<dbReference type="NCBIfam" id="TIGR00976">
    <property type="entry name" value="CocE_NonD"/>
    <property type="match status" value="1"/>
</dbReference>
<reference evidence="3" key="1">
    <citation type="journal article" date="2021" name="Nat. Commun.">
        <title>Genetic determinants of endophytism in the Arabidopsis root mycobiome.</title>
        <authorList>
            <person name="Mesny F."/>
            <person name="Miyauchi S."/>
            <person name="Thiergart T."/>
            <person name="Pickel B."/>
            <person name="Atanasova L."/>
            <person name="Karlsson M."/>
            <person name="Huettel B."/>
            <person name="Barry K.W."/>
            <person name="Haridas S."/>
            <person name="Chen C."/>
            <person name="Bauer D."/>
            <person name="Andreopoulos W."/>
            <person name="Pangilinan J."/>
            <person name="LaButti K."/>
            <person name="Riley R."/>
            <person name="Lipzen A."/>
            <person name="Clum A."/>
            <person name="Drula E."/>
            <person name="Henrissat B."/>
            <person name="Kohler A."/>
            <person name="Grigoriev I.V."/>
            <person name="Martin F.M."/>
            <person name="Hacquard S."/>
        </authorList>
    </citation>
    <scope>NUCLEOTIDE SEQUENCE</scope>
    <source>
        <strain evidence="3">MPI-CAGE-AT-0147</strain>
    </source>
</reference>
<dbReference type="Gene3D" id="3.40.50.1820">
    <property type="entry name" value="alpha/beta hydrolase"/>
    <property type="match status" value="1"/>
</dbReference>
<dbReference type="SMART" id="SM00939">
    <property type="entry name" value="PepX_C"/>
    <property type="match status" value="1"/>
</dbReference>
<dbReference type="InterPro" id="IPR013736">
    <property type="entry name" value="Xaa-Pro_dipept_C"/>
</dbReference>
<gene>
    <name evidence="3" type="ORF">EDB81DRAFT_814415</name>
</gene>
<evidence type="ECO:0000259" key="2">
    <source>
        <dbReference type="SMART" id="SM00939"/>
    </source>
</evidence>
<dbReference type="InterPro" id="IPR005674">
    <property type="entry name" value="CocE/Ser_esterase"/>
</dbReference>
<sequence length="549" mass="59951">MALSRGIVDTLIDRSIGWLYGLPPERCGYSREAVTIPLKDGAILAADIYKPIGVYALGTILVQCPYGRGLFHSLGNARIFTPRGYQVLFVSCRGTFGSTGDFNGGISQPQDGQEIVTWMRLQSWYTGEFATIGASYLGFAQWALLRDPLHDHVAAVMSVTSHDFALNSWGSGSFTLLGRLTWTNLIVHQEGAGLLQRIKIMKNVGMAPLMDSLPLQEAIDAYFGTKAPWLSHALSHPDITDPSWANLRHNEALEKTNIPILLTTTWQDFSLDQTMQQYQRLRERGRNVAMTIGPGTHMDSQSAKAVGDSFEWLEKHLAGKHAVQRKHPVQVQVGGSVPRWLDLPSWPPATTSSEFYLDHGDALVESQPSEESSSSFTFDPAAPTPTLGGPLMNAGGIVEDSALGVREDTLVFTTEPLKESLEILGQPVVKLEHSTDLPYADLFVRLSQVDANGKSYNVTERFIRLPEKRDSRTVEIQLRQTAYRFAAGARLRLLVGGGSHPQFARNLGSGEPVATGTTLCSVNHTVYYGGQAVSSLVLPVSSLSADEGA</sequence>
<evidence type="ECO:0000256" key="1">
    <source>
        <dbReference type="ARBA" id="ARBA00022801"/>
    </source>
</evidence>
<keyword evidence="1" id="KW-0378">Hydrolase</keyword>
<dbReference type="Gene3D" id="2.60.120.260">
    <property type="entry name" value="Galactose-binding domain-like"/>
    <property type="match status" value="1"/>
</dbReference>
<protein>
    <submittedName>
        <fullName evidence="3">Galactose-binding domain-like protein</fullName>
    </submittedName>
</protein>
<comment type="caution">
    <text evidence="3">The sequence shown here is derived from an EMBL/GenBank/DDBJ whole genome shotgun (WGS) entry which is preliminary data.</text>
</comment>
<dbReference type="EMBL" id="JAGMUV010000025">
    <property type="protein sequence ID" value="KAH7120570.1"/>
    <property type="molecule type" value="Genomic_DNA"/>
</dbReference>
<dbReference type="InterPro" id="IPR029058">
    <property type="entry name" value="AB_hydrolase_fold"/>
</dbReference>
<accession>A0A9P9DH88</accession>
<dbReference type="Gene3D" id="1.10.3020.10">
    <property type="entry name" value="alpha-amino acid ester hydrolase ( Helical cap domain)"/>
    <property type="match status" value="1"/>
</dbReference>
<dbReference type="InterPro" id="IPR008979">
    <property type="entry name" value="Galactose-bd-like_sf"/>
</dbReference>